<reference evidence="1" key="1">
    <citation type="submission" date="2014-11" db="EMBL/GenBank/DDBJ databases">
        <authorList>
            <person name="Amaro Gonzalez C."/>
        </authorList>
    </citation>
    <scope>NUCLEOTIDE SEQUENCE</scope>
</reference>
<sequence>MHFNPPNIQTKVKPSSLMDFRSSRISTENPALGSRGVQLFQHCVGFLFQLNRAELQII</sequence>
<protein>
    <submittedName>
        <fullName evidence="1">Uncharacterized protein</fullName>
    </submittedName>
</protein>
<reference evidence="1" key="2">
    <citation type="journal article" date="2015" name="Fish Shellfish Immunol.">
        <title>Early steps in the European eel (Anguilla anguilla)-Vibrio vulnificus interaction in the gills: Role of the RtxA13 toxin.</title>
        <authorList>
            <person name="Callol A."/>
            <person name="Pajuelo D."/>
            <person name="Ebbesson L."/>
            <person name="Teles M."/>
            <person name="MacKenzie S."/>
            <person name="Amaro C."/>
        </authorList>
    </citation>
    <scope>NUCLEOTIDE SEQUENCE</scope>
</reference>
<organism evidence="1">
    <name type="scientific">Anguilla anguilla</name>
    <name type="common">European freshwater eel</name>
    <name type="synonym">Muraena anguilla</name>
    <dbReference type="NCBI Taxonomy" id="7936"/>
    <lineage>
        <taxon>Eukaryota</taxon>
        <taxon>Metazoa</taxon>
        <taxon>Chordata</taxon>
        <taxon>Craniata</taxon>
        <taxon>Vertebrata</taxon>
        <taxon>Euteleostomi</taxon>
        <taxon>Actinopterygii</taxon>
        <taxon>Neopterygii</taxon>
        <taxon>Teleostei</taxon>
        <taxon>Anguilliformes</taxon>
        <taxon>Anguillidae</taxon>
        <taxon>Anguilla</taxon>
    </lineage>
</organism>
<evidence type="ECO:0000313" key="1">
    <source>
        <dbReference type="EMBL" id="JAH83784.1"/>
    </source>
</evidence>
<name>A0A0E9W083_ANGAN</name>
<dbReference type="AlphaFoldDB" id="A0A0E9W083"/>
<proteinExistence type="predicted"/>
<accession>A0A0E9W083</accession>
<dbReference type="EMBL" id="GBXM01024793">
    <property type="protein sequence ID" value="JAH83784.1"/>
    <property type="molecule type" value="Transcribed_RNA"/>
</dbReference>